<name>B2AZY5_PODAN</name>
<dbReference type="PANTHER" id="PTHR19241">
    <property type="entry name" value="ATP-BINDING CASSETTE TRANSPORTER"/>
    <property type="match status" value="1"/>
</dbReference>
<gene>
    <name evidence="8" type="ORF">PODANS_3_2060</name>
</gene>
<feature type="transmembrane region" description="Helical" evidence="6">
    <location>
        <begin position="75"/>
        <end position="100"/>
    </location>
</feature>
<evidence type="ECO:0000256" key="2">
    <source>
        <dbReference type="ARBA" id="ARBA00022448"/>
    </source>
</evidence>
<evidence type="ECO:0000259" key="7">
    <source>
        <dbReference type="Pfam" id="PF01061"/>
    </source>
</evidence>
<reference evidence="8 10" key="1">
    <citation type="journal article" date="2008" name="Genome Biol.">
        <title>The genome sequence of the model ascomycete fungus Podospora anserina.</title>
        <authorList>
            <person name="Espagne E."/>
            <person name="Lespinet O."/>
            <person name="Malagnac F."/>
            <person name="Da Silva C."/>
            <person name="Jaillon O."/>
            <person name="Porcel B.M."/>
            <person name="Couloux A."/>
            <person name="Aury J.-M."/>
            <person name="Segurens B."/>
            <person name="Poulain J."/>
            <person name="Anthouard V."/>
            <person name="Grossetete S."/>
            <person name="Khalili H."/>
            <person name="Coppin E."/>
            <person name="Dequard-Chablat M."/>
            <person name="Picard M."/>
            <person name="Contamine V."/>
            <person name="Arnaise S."/>
            <person name="Bourdais A."/>
            <person name="Berteaux-Lecellier V."/>
            <person name="Gautheret D."/>
            <person name="de Vries R.P."/>
            <person name="Battaglia E."/>
            <person name="Coutinho P.M."/>
            <person name="Danchin E.G.J."/>
            <person name="Henrissat B."/>
            <person name="El Khoury R."/>
            <person name="Sainsard-Chanet A."/>
            <person name="Boivin A."/>
            <person name="Pinan-Lucarre B."/>
            <person name="Sellem C.H."/>
            <person name="Debuchy R."/>
            <person name="Wincker P."/>
            <person name="Weissenbach J."/>
            <person name="Silar P."/>
        </authorList>
    </citation>
    <scope>NUCLEOTIDE SEQUENCE [LARGE SCALE GENOMIC DNA]</scope>
    <source>
        <strain evidence="10">S / ATCC MYA-4624 / DSM 980 / FGSC 10383</strain>
        <strain evidence="8">S mat+</strain>
    </source>
</reference>
<dbReference type="EMBL" id="FO904938">
    <property type="protein sequence ID" value="CDP26697.1"/>
    <property type="molecule type" value="Genomic_DNA"/>
</dbReference>
<dbReference type="GeneID" id="6194119"/>
<feature type="domain" description="ABC-2 type transporter transmembrane" evidence="7">
    <location>
        <begin position="6"/>
        <end position="150"/>
    </location>
</feature>
<dbReference type="KEGG" id="pan:PODANSg6006"/>
<evidence type="ECO:0000313" key="8">
    <source>
        <dbReference type="EMBL" id="CAP70103.1"/>
    </source>
</evidence>
<keyword evidence="5 6" id="KW-0472">Membrane</keyword>
<keyword evidence="2" id="KW-0813">Transport</keyword>
<sequence length="220" mass="25382">MHYNEQIMPMFIPQRNLYEARERLSKVYHWTTFVTANVLIELGWSTLMEVIIFFCWYYPVGFVRNSTPDDQTIRGFLVFLFLWEYLLFTSTVAHFAIVWIDLPEEAGVLTTLLWVLCILFCGIGVLPGDLPAFWKFMYRVSPATYLAGGICRLLSRGQMLSVRTMKCCGGISALCGCTLWSILWRHWAFIGCFECPGGQGHRGRGHETVNAVLSYRYLIF</sequence>
<evidence type="ECO:0000256" key="3">
    <source>
        <dbReference type="ARBA" id="ARBA00022692"/>
    </source>
</evidence>
<evidence type="ECO:0000256" key="5">
    <source>
        <dbReference type="ARBA" id="ARBA00023136"/>
    </source>
</evidence>
<dbReference type="InterPro" id="IPR013525">
    <property type="entry name" value="ABC2_TM"/>
</dbReference>
<dbReference type="GO" id="GO:0016020">
    <property type="term" value="C:membrane"/>
    <property type="evidence" value="ECO:0007669"/>
    <property type="project" value="UniProtKB-SubCell"/>
</dbReference>
<feature type="transmembrane region" description="Helical" evidence="6">
    <location>
        <begin position="106"/>
        <end position="127"/>
    </location>
</feature>
<dbReference type="Pfam" id="PF01061">
    <property type="entry name" value="ABC2_membrane"/>
    <property type="match status" value="1"/>
</dbReference>
<keyword evidence="10" id="KW-1185">Reference proteome</keyword>
<evidence type="ECO:0000313" key="10">
    <source>
        <dbReference type="Proteomes" id="UP000001197"/>
    </source>
</evidence>
<evidence type="ECO:0000256" key="1">
    <source>
        <dbReference type="ARBA" id="ARBA00004141"/>
    </source>
</evidence>
<dbReference type="Proteomes" id="UP000001197">
    <property type="component" value="Chromosome 3"/>
</dbReference>
<reference evidence="10" key="3">
    <citation type="journal article" date="2014" name="Genetics">
        <title>Maintaining two mating types: Structure of the mating type locus and its role in heterokaryosis in Podospora anserina.</title>
        <authorList>
            <person name="Grognet P."/>
            <person name="Bidard F."/>
            <person name="Kuchly C."/>
            <person name="Tong L.C.H."/>
            <person name="Coppin E."/>
            <person name="Benkhali J.A."/>
            <person name="Couloux A."/>
            <person name="Wincker P."/>
            <person name="Debuchy R."/>
            <person name="Silar P."/>
        </authorList>
    </citation>
    <scope>GENOME REANNOTATION</scope>
    <source>
        <strain evidence="10">S / ATCC MYA-4624 / DSM 980 / FGSC 10383</strain>
    </source>
</reference>
<dbReference type="OrthoDB" id="245989at2759"/>
<dbReference type="EMBL" id="CU638743">
    <property type="protein sequence ID" value="CAP70103.1"/>
    <property type="molecule type" value="Genomic_DNA"/>
</dbReference>
<dbReference type="AlphaFoldDB" id="B2AZY5"/>
<proteinExistence type="predicted"/>
<evidence type="ECO:0000256" key="4">
    <source>
        <dbReference type="ARBA" id="ARBA00022989"/>
    </source>
</evidence>
<organism evidence="8">
    <name type="scientific">Podospora anserina (strain S / ATCC MYA-4624 / DSM 980 / FGSC 10383)</name>
    <name type="common">Pleurage anserina</name>
    <dbReference type="NCBI Taxonomy" id="515849"/>
    <lineage>
        <taxon>Eukaryota</taxon>
        <taxon>Fungi</taxon>
        <taxon>Dikarya</taxon>
        <taxon>Ascomycota</taxon>
        <taxon>Pezizomycotina</taxon>
        <taxon>Sordariomycetes</taxon>
        <taxon>Sordariomycetidae</taxon>
        <taxon>Sordariales</taxon>
        <taxon>Podosporaceae</taxon>
        <taxon>Podospora</taxon>
        <taxon>Podospora anserina</taxon>
    </lineage>
</organism>
<evidence type="ECO:0000256" key="6">
    <source>
        <dbReference type="SAM" id="Phobius"/>
    </source>
</evidence>
<dbReference type="HOGENOM" id="CLU_1256507_0_0_1"/>
<keyword evidence="3 6" id="KW-0812">Transmembrane</keyword>
<feature type="transmembrane region" description="Helical" evidence="6">
    <location>
        <begin position="42"/>
        <end position="63"/>
    </location>
</feature>
<dbReference type="eggNOG" id="KOG0065">
    <property type="taxonomic scope" value="Eukaryota"/>
</dbReference>
<comment type="subcellular location">
    <subcellularLocation>
        <location evidence="1">Membrane</location>
        <topology evidence="1">Multi-pass membrane protein</topology>
    </subcellularLocation>
</comment>
<reference evidence="9" key="4">
    <citation type="submission" date="2015-04" db="EMBL/GenBank/DDBJ databases">
        <title>Maintaining two mating types: Structure of the mating type locus and its role in heterokaryosis in Podospora anserina.</title>
        <authorList>
            <person name="Grognet P."/>
            <person name="Bidard F."/>
            <person name="Kuchly C."/>
            <person name="Chan Ho Tong L."/>
            <person name="Coppin E."/>
            <person name="Ait Benkhali J."/>
            <person name="Couloux A."/>
            <person name="Wincker P."/>
            <person name="Debuchy R."/>
            <person name="Silar P."/>
        </authorList>
    </citation>
    <scope>NUCLEOTIDE SEQUENCE</scope>
</reference>
<accession>B2AZY5</accession>
<reference evidence="8" key="2">
    <citation type="submission" date="2008-07" db="EMBL/GenBank/DDBJ databases">
        <authorList>
            <person name="Genoscope - CEA"/>
        </authorList>
    </citation>
    <scope>NUCLEOTIDE SEQUENCE</scope>
    <source>
        <strain evidence="8">S mat+</strain>
    </source>
</reference>
<keyword evidence="4 6" id="KW-1133">Transmembrane helix</keyword>
<dbReference type="RefSeq" id="XP_001908971.1">
    <property type="nucleotide sequence ID" value="XM_001908936.1"/>
</dbReference>
<dbReference type="GO" id="GO:0140359">
    <property type="term" value="F:ABC-type transporter activity"/>
    <property type="evidence" value="ECO:0007669"/>
    <property type="project" value="InterPro"/>
</dbReference>
<dbReference type="VEuPathDB" id="FungiDB:PODANS_3_2060"/>
<protein>
    <submittedName>
        <fullName evidence="9">Pleiotropic ABC efflux transporter of multiple drugs</fullName>
    </submittedName>
    <submittedName>
        <fullName evidence="8">Podospora anserina S mat+ genomic DNA chromosome 3, supercontig 2</fullName>
    </submittedName>
</protein>
<evidence type="ECO:0000313" key="9">
    <source>
        <dbReference type="EMBL" id="CDP26697.1"/>
    </source>
</evidence>